<gene>
    <name evidence="2" type="ORF">FIBSPDRAFT_906264</name>
</gene>
<organism evidence="2 3">
    <name type="scientific">Athelia psychrophila</name>
    <dbReference type="NCBI Taxonomy" id="1759441"/>
    <lineage>
        <taxon>Eukaryota</taxon>
        <taxon>Fungi</taxon>
        <taxon>Dikarya</taxon>
        <taxon>Basidiomycota</taxon>
        <taxon>Agaricomycotina</taxon>
        <taxon>Agaricomycetes</taxon>
        <taxon>Agaricomycetidae</taxon>
        <taxon>Atheliales</taxon>
        <taxon>Atheliaceae</taxon>
        <taxon>Athelia</taxon>
    </lineage>
</organism>
<accession>A0A167SJZ9</accession>
<protein>
    <submittedName>
        <fullName evidence="2">Uncharacterized protein</fullName>
    </submittedName>
</protein>
<dbReference type="EMBL" id="KV419233">
    <property type="protein sequence ID" value="KZP01992.1"/>
    <property type="molecule type" value="Genomic_DNA"/>
</dbReference>
<feature type="region of interest" description="Disordered" evidence="1">
    <location>
        <begin position="119"/>
        <end position="141"/>
    </location>
</feature>
<sequence>MSSTQVTTLVTTAVQSSQSSGIYDPDVPLLAPTKGLMTEQGIPIPMVDREAAIKFVFEILSLHEVHNRQRADLALDEYNHTREILRIQELNCQREAANVNKGLAISAYFHHALKGDPTSNTAISLKAPRGKNGSRTSKEPDDYVYKSNCLVDHIRDLPPAQGTSALEHQPLPRLSA</sequence>
<keyword evidence="3" id="KW-1185">Reference proteome</keyword>
<evidence type="ECO:0000313" key="2">
    <source>
        <dbReference type="EMBL" id="KZP01992.1"/>
    </source>
</evidence>
<reference evidence="2 3" key="1">
    <citation type="journal article" date="2016" name="Mol. Biol. Evol.">
        <title>Comparative Genomics of Early-Diverging Mushroom-Forming Fungi Provides Insights into the Origins of Lignocellulose Decay Capabilities.</title>
        <authorList>
            <person name="Nagy L.G."/>
            <person name="Riley R."/>
            <person name="Tritt A."/>
            <person name="Adam C."/>
            <person name="Daum C."/>
            <person name="Floudas D."/>
            <person name="Sun H."/>
            <person name="Yadav J.S."/>
            <person name="Pangilinan J."/>
            <person name="Larsson K.H."/>
            <person name="Matsuura K."/>
            <person name="Barry K."/>
            <person name="Labutti K."/>
            <person name="Kuo R."/>
            <person name="Ohm R.A."/>
            <person name="Bhattacharya S.S."/>
            <person name="Shirouzu T."/>
            <person name="Yoshinaga Y."/>
            <person name="Martin F.M."/>
            <person name="Grigoriev I.V."/>
            <person name="Hibbett D.S."/>
        </authorList>
    </citation>
    <scope>NUCLEOTIDE SEQUENCE [LARGE SCALE GENOMIC DNA]</scope>
    <source>
        <strain evidence="2 3">CBS 109695</strain>
    </source>
</reference>
<name>A0A167SJZ9_9AGAM</name>
<evidence type="ECO:0000256" key="1">
    <source>
        <dbReference type="SAM" id="MobiDB-lite"/>
    </source>
</evidence>
<evidence type="ECO:0000313" key="3">
    <source>
        <dbReference type="Proteomes" id="UP000076532"/>
    </source>
</evidence>
<dbReference type="AlphaFoldDB" id="A0A167SJZ9"/>
<dbReference type="Proteomes" id="UP000076532">
    <property type="component" value="Unassembled WGS sequence"/>
</dbReference>
<proteinExistence type="predicted"/>